<comment type="caution">
    <text evidence="2">The sequence shown here is derived from an EMBL/GenBank/DDBJ whole genome shotgun (WGS) entry which is preliminary data.</text>
</comment>
<proteinExistence type="predicted"/>
<name>A0A409WZH0_PSICY</name>
<keyword evidence="3" id="KW-1185">Reference proteome</keyword>
<feature type="region of interest" description="Disordered" evidence="1">
    <location>
        <begin position="154"/>
        <end position="173"/>
    </location>
</feature>
<dbReference type="Proteomes" id="UP000283269">
    <property type="component" value="Unassembled WGS sequence"/>
</dbReference>
<dbReference type="EMBL" id="NHYD01002950">
    <property type="protein sequence ID" value="PPQ83928.1"/>
    <property type="molecule type" value="Genomic_DNA"/>
</dbReference>
<gene>
    <name evidence="2" type="ORF">CVT25_000673</name>
</gene>
<reference evidence="2 3" key="1">
    <citation type="journal article" date="2018" name="Evol. Lett.">
        <title>Horizontal gene cluster transfer increased hallucinogenic mushroom diversity.</title>
        <authorList>
            <person name="Reynolds H.T."/>
            <person name="Vijayakumar V."/>
            <person name="Gluck-Thaler E."/>
            <person name="Korotkin H.B."/>
            <person name="Matheny P.B."/>
            <person name="Slot J.C."/>
        </authorList>
    </citation>
    <scope>NUCLEOTIDE SEQUENCE [LARGE SCALE GENOMIC DNA]</scope>
    <source>
        <strain evidence="2 3">2631</strain>
    </source>
</reference>
<dbReference type="AlphaFoldDB" id="A0A409WZH0"/>
<protein>
    <submittedName>
        <fullName evidence="2">Uncharacterized protein</fullName>
    </submittedName>
</protein>
<organism evidence="2 3">
    <name type="scientific">Psilocybe cyanescens</name>
    <dbReference type="NCBI Taxonomy" id="93625"/>
    <lineage>
        <taxon>Eukaryota</taxon>
        <taxon>Fungi</taxon>
        <taxon>Dikarya</taxon>
        <taxon>Basidiomycota</taxon>
        <taxon>Agaricomycotina</taxon>
        <taxon>Agaricomycetes</taxon>
        <taxon>Agaricomycetidae</taxon>
        <taxon>Agaricales</taxon>
        <taxon>Agaricineae</taxon>
        <taxon>Strophariaceae</taxon>
        <taxon>Psilocybe</taxon>
    </lineage>
</organism>
<evidence type="ECO:0000313" key="2">
    <source>
        <dbReference type="EMBL" id="PPQ83928.1"/>
    </source>
</evidence>
<feature type="compositionally biased region" description="Low complexity" evidence="1">
    <location>
        <begin position="157"/>
        <end position="173"/>
    </location>
</feature>
<dbReference type="InParanoid" id="A0A409WZH0"/>
<evidence type="ECO:0000256" key="1">
    <source>
        <dbReference type="SAM" id="MobiDB-lite"/>
    </source>
</evidence>
<evidence type="ECO:0000313" key="3">
    <source>
        <dbReference type="Proteomes" id="UP000283269"/>
    </source>
</evidence>
<sequence length="173" mass="19420">MLRNDLRRQGTGHQTGWITALFKVPSRVRREGSGSEREVIVYDEKRVEEKEMNGIWGGGSLENVYKNMLVSTDPFISRQIHAFDWPSAYLLILCTIAPKLRTTSDASGKENARPSFKSSEWTVASASAPDVVCLFLRLILLEFDAQVSANETGGLWTSSPTRRTATTARNRRK</sequence>
<accession>A0A409WZH0</accession>